<keyword evidence="1" id="KW-0479">Metal-binding</keyword>
<dbReference type="EnsemblMetazoa" id="Aqu2.1.14552_001">
    <property type="protein sequence ID" value="Aqu2.1.14552_001"/>
    <property type="gene ID" value="Aqu2.1.14552"/>
</dbReference>
<evidence type="ECO:0000256" key="3">
    <source>
        <dbReference type="ARBA" id="ARBA00022833"/>
    </source>
</evidence>
<evidence type="ECO:0000256" key="1">
    <source>
        <dbReference type="ARBA" id="ARBA00022723"/>
    </source>
</evidence>
<evidence type="ECO:0000256" key="2">
    <source>
        <dbReference type="ARBA" id="ARBA00022771"/>
    </source>
</evidence>
<keyword evidence="2" id="KW-0863">Zinc-finger</keyword>
<dbReference type="InterPro" id="IPR036397">
    <property type="entry name" value="RNaseH_sf"/>
</dbReference>
<keyword evidence="3" id="KW-0862">Zinc</keyword>
<name>A0A1X7TJ39_AMPQE</name>
<dbReference type="InterPro" id="IPR013083">
    <property type="entry name" value="Znf_RING/FYVE/PHD"/>
</dbReference>
<dbReference type="InterPro" id="IPR050863">
    <property type="entry name" value="CenT-Element_Derived"/>
</dbReference>
<dbReference type="eggNOG" id="KOG3105">
    <property type="taxonomic scope" value="Eukaryota"/>
</dbReference>
<feature type="region of interest" description="Disordered" evidence="4">
    <location>
        <begin position="384"/>
        <end position="471"/>
    </location>
</feature>
<feature type="domain" description="Zinc finger PHD-type" evidence="5">
    <location>
        <begin position="497"/>
        <end position="548"/>
    </location>
</feature>
<dbReference type="Gene3D" id="3.30.40.10">
    <property type="entry name" value="Zinc/RING finger domain, C3HC4 (zinc finger)"/>
    <property type="match status" value="1"/>
</dbReference>
<dbReference type="SUPFAM" id="SSF57903">
    <property type="entry name" value="FYVE/PHD zinc finger"/>
    <property type="match status" value="1"/>
</dbReference>
<dbReference type="GO" id="GO:0008270">
    <property type="term" value="F:zinc ion binding"/>
    <property type="evidence" value="ECO:0007669"/>
    <property type="project" value="UniProtKB-KW"/>
</dbReference>
<dbReference type="InterPro" id="IPR004875">
    <property type="entry name" value="DDE_SF_endonuclease_dom"/>
</dbReference>
<organism evidence="6">
    <name type="scientific">Amphimedon queenslandica</name>
    <name type="common">Sponge</name>
    <dbReference type="NCBI Taxonomy" id="400682"/>
    <lineage>
        <taxon>Eukaryota</taxon>
        <taxon>Metazoa</taxon>
        <taxon>Porifera</taxon>
        <taxon>Demospongiae</taxon>
        <taxon>Heteroscleromorpha</taxon>
        <taxon>Haplosclerida</taxon>
        <taxon>Niphatidae</taxon>
        <taxon>Amphimedon</taxon>
    </lineage>
</organism>
<protein>
    <recommendedName>
        <fullName evidence="5">Zinc finger PHD-type domain-containing protein</fullName>
    </recommendedName>
</protein>
<dbReference type="Pfam" id="PF03184">
    <property type="entry name" value="DDE_1"/>
    <property type="match status" value="1"/>
</dbReference>
<dbReference type="CDD" id="cd15517">
    <property type="entry name" value="PHD_TCF19_like"/>
    <property type="match status" value="1"/>
</dbReference>
<dbReference type="OrthoDB" id="10031330at2759"/>
<dbReference type="InterPro" id="IPR001965">
    <property type="entry name" value="Znf_PHD"/>
</dbReference>
<accession>A0A1X7TJ39</accession>
<dbReference type="InterPro" id="IPR011011">
    <property type="entry name" value="Znf_FYVE_PHD"/>
</dbReference>
<dbReference type="InParanoid" id="A0A1X7TJ39"/>
<feature type="compositionally biased region" description="Basic and acidic residues" evidence="4">
    <location>
        <begin position="384"/>
        <end position="447"/>
    </location>
</feature>
<dbReference type="GO" id="GO:0005634">
    <property type="term" value="C:nucleus"/>
    <property type="evidence" value="ECO:0007669"/>
    <property type="project" value="TreeGrafter"/>
</dbReference>
<dbReference type="PANTHER" id="PTHR19303:SF74">
    <property type="entry name" value="POGO TRANSPOSABLE ELEMENT WITH KRAB DOMAIN"/>
    <property type="match status" value="1"/>
</dbReference>
<dbReference type="Gene3D" id="3.30.420.10">
    <property type="entry name" value="Ribonuclease H-like superfamily/Ribonuclease H"/>
    <property type="match status" value="1"/>
</dbReference>
<evidence type="ECO:0000313" key="6">
    <source>
        <dbReference type="EnsemblMetazoa" id="Aqu2.1.14552_001"/>
    </source>
</evidence>
<reference evidence="6" key="1">
    <citation type="submission" date="2017-05" db="UniProtKB">
        <authorList>
            <consortium name="EnsemblMetazoa"/>
        </authorList>
    </citation>
    <scope>IDENTIFICATION</scope>
</reference>
<dbReference type="GO" id="GO:0003677">
    <property type="term" value="F:DNA binding"/>
    <property type="evidence" value="ECO:0007669"/>
    <property type="project" value="TreeGrafter"/>
</dbReference>
<sequence length="550" mass="62879">MQIYNCDESGISIVHRPGRVVTKLGRRTVYSLTSAEKGRTHTVVACVSATGFVLPPLMVYPRKRPVPDNFKEGAVPNTSFHTSENGWINSNIFLEWLKFFVANIPPTRPVLLIQDGHISHVSIEAIEFARANHIHLLCLPSHTTHILQPLDVGVFKSFKANFNKACSNYMAKYPGSVVTNDKLAALVADAWPHSFTTLNILSGFKKCGLFPFNPSAVDDRRLAPSKPFCVPQESTEDDNESLPSSPIFTEEQEKLYTRRFEEGFDIRDPNYEAWIRINHPFKSLSVTSGDSISNISAPLSSTSAPTPSLSVPLLSMEVPIMSASTPVLSTSASLLSISNSSNSAESALDKILVLPEASMKKPKRRGINSKTVYLNDVLEEMKQQKHEKEVQAAEREESQKLKKEEKERKKREKEREREEKQRKREVKQREKLKEKEEKQKSKEEKQREKQRKLKEKEREKQEKQQEKNSKHRNCNDETELCERIEEVSLHSEEENSLCPKCGLAYLDDSDESNIWICCDGCNRWYDLKCTNIRSKRRIPDLYYCKDCQDQ</sequence>
<dbReference type="AlphaFoldDB" id="A0A1X7TJ39"/>
<proteinExistence type="predicted"/>
<dbReference type="STRING" id="400682.A0A1X7TJ39"/>
<dbReference type="OMA" id="FFCGEIY"/>
<feature type="compositionally biased region" description="Basic and acidic residues" evidence="4">
    <location>
        <begin position="454"/>
        <end position="468"/>
    </location>
</feature>
<dbReference type="SMART" id="SM00249">
    <property type="entry name" value="PHD"/>
    <property type="match status" value="1"/>
</dbReference>
<evidence type="ECO:0000256" key="4">
    <source>
        <dbReference type="SAM" id="MobiDB-lite"/>
    </source>
</evidence>
<dbReference type="PANTHER" id="PTHR19303">
    <property type="entry name" value="TRANSPOSON"/>
    <property type="match status" value="1"/>
</dbReference>
<evidence type="ECO:0000259" key="5">
    <source>
        <dbReference type="SMART" id="SM00249"/>
    </source>
</evidence>